<sequence>MMALKAEVLRMVFGAESLSEDTPLSVLFGLWIEDRDGAIRKQSVRIYKSTISWLDPLIGAIPIGEARQPLRVKRMLKAVEEARGEAALQQARVALNGAFAMAIENGVIEHNPMRSLRRQQKKRKVPKSLTVAQVDLVDPQSGAEHDLDDPPEHVQGLAGPFGDSSFASHHRFTEHLGAPMA</sequence>
<evidence type="ECO:0000313" key="3">
    <source>
        <dbReference type="Proteomes" id="UP001139289"/>
    </source>
</evidence>
<dbReference type="Proteomes" id="UP001139289">
    <property type="component" value="Unassembled WGS sequence"/>
</dbReference>
<dbReference type="Gene3D" id="1.10.150.130">
    <property type="match status" value="1"/>
</dbReference>
<reference evidence="2" key="1">
    <citation type="submission" date="2021-04" db="EMBL/GenBank/DDBJ databases">
        <title>Microbacterium tenobrionis sp. nov. and Microbacterium allomyrinae sp. nov., isolated from larvae of Tenobrio molitor and Allomyrina dichotoma, respectively.</title>
        <authorList>
            <person name="Lee S.D."/>
        </authorList>
    </citation>
    <scope>NUCLEOTIDE SEQUENCE</scope>
    <source>
        <strain evidence="2">YMB-B2</strain>
    </source>
</reference>
<accession>A0A9X1LQU1</accession>
<comment type="caution">
    <text evidence="2">The sequence shown here is derived from an EMBL/GenBank/DDBJ whole genome shotgun (WGS) entry which is preliminary data.</text>
</comment>
<protein>
    <recommendedName>
        <fullName evidence="4">Core-binding (CB) domain-containing protein</fullName>
    </recommendedName>
</protein>
<keyword evidence="3" id="KW-1185">Reference proteome</keyword>
<dbReference type="AlphaFoldDB" id="A0A9X1LQU1"/>
<name>A0A9X1LQU1_9MICO</name>
<keyword evidence="1" id="KW-0238">DNA-binding</keyword>
<dbReference type="InterPro" id="IPR010998">
    <property type="entry name" value="Integrase_recombinase_N"/>
</dbReference>
<gene>
    <name evidence="2" type="ORF">KEC56_11755</name>
</gene>
<dbReference type="EMBL" id="JAGTTM010000005">
    <property type="protein sequence ID" value="MCC2030181.1"/>
    <property type="molecule type" value="Genomic_DNA"/>
</dbReference>
<evidence type="ECO:0008006" key="4">
    <source>
        <dbReference type="Google" id="ProtNLM"/>
    </source>
</evidence>
<dbReference type="InterPro" id="IPR011010">
    <property type="entry name" value="DNA_brk_join_enz"/>
</dbReference>
<dbReference type="GO" id="GO:0003677">
    <property type="term" value="F:DNA binding"/>
    <property type="evidence" value="ECO:0007669"/>
    <property type="project" value="UniProtKB-KW"/>
</dbReference>
<evidence type="ECO:0000256" key="1">
    <source>
        <dbReference type="ARBA" id="ARBA00023125"/>
    </source>
</evidence>
<organism evidence="2 3">
    <name type="scientific">Microbacterium tenebrionis</name>
    <dbReference type="NCBI Taxonomy" id="2830665"/>
    <lineage>
        <taxon>Bacteria</taxon>
        <taxon>Bacillati</taxon>
        <taxon>Actinomycetota</taxon>
        <taxon>Actinomycetes</taxon>
        <taxon>Micrococcales</taxon>
        <taxon>Microbacteriaceae</taxon>
        <taxon>Microbacterium</taxon>
    </lineage>
</organism>
<proteinExistence type="predicted"/>
<evidence type="ECO:0000313" key="2">
    <source>
        <dbReference type="EMBL" id="MCC2030181.1"/>
    </source>
</evidence>
<dbReference type="SUPFAM" id="SSF56349">
    <property type="entry name" value="DNA breaking-rejoining enzymes"/>
    <property type="match status" value="1"/>
</dbReference>